<dbReference type="InParanoid" id="E2AL37"/>
<feature type="non-terminal residue" evidence="1">
    <location>
        <position position="110"/>
    </location>
</feature>
<sequence>VPDNVISFLQLGGNFSLPVTNKTKLTIDFIINFENNLRKLPPDKRVMIRNRSTSIINSIPSYQYPFTKTHNLLLQLNMTTKNFLNDNQNLIITRADKGNITVALDKDKYI</sequence>
<feature type="non-terminal residue" evidence="1">
    <location>
        <position position="1"/>
    </location>
</feature>
<reference evidence="1 2" key="1">
    <citation type="journal article" date="2010" name="Science">
        <title>Genomic comparison of the ants Camponotus floridanus and Harpegnathos saltator.</title>
        <authorList>
            <person name="Bonasio R."/>
            <person name="Zhang G."/>
            <person name="Ye C."/>
            <person name="Mutti N.S."/>
            <person name="Fang X."/>
            <person name="Qin N."/>
            <person name="Donahue G."/>
            <person name="Yang P."/>
            <person name="Li Q."/>
            <person name="Li C."/>
            <person name="Zhang P."/>
            <person name="Huang Z."/>
            <person name="Berger S.L."/>
            <person name="Reinberg D."/>
            <person name="Wang J."/>
            <person name="Liebig J."/>
        </authorList>
    </citation>
    <scope>NUCLEOTIDE SEQUENCE [LARGE SCALE GENOMIC DNA]</scope>
    <source>
        <strain evidence="2">C129</strain>
    </source>
</reference>
<gene>
    <name evidence="1" type="ORF">EAG_00192</name>
</gene>
<dbReference type="OrthoDB" id="7551446at2759"/>
<evidence type="ECO:0000313" key="1">
    <source>
        <dbReference type="EMBL" id="EFN65852.1"/>
    </source>
</evidence>
<evidence type="ECO:0000313" key="2">
    <source>
        <dbReference type="Proteomes" id="UP000000311"/>
    </source>
</evidence>
<proteinExistence type="predicted"/>
<name>E2AL37_CAMFO</name>
<organism evidence="2">
    <name type="scientific">Camponotus floridanus</name>
    <name type="common">Florida carpenter ant</name>
    <dbReference type="NCBI Taxonomy" id="104421"/>
    <lineage>
        <taxon>Eukaryota</taxon>
        <taxon>Metazoa</taxon>
        <taxon>Ecdysozoa</taxon>
        <taxon>Arthropoda</taxon>
        <taxon>Hexapoda</taxon>
        <taxon>Insecta</taxon>
        <taxon>Pterygota</taxon>
        <taxon>Neoptera</taxon>
        <taxon>Endopterygota</taxon>
        <taxon>Hymenoptera</taxon>
        <taxon>Apocrita</taxon>
        <taxon>Aculeata</taxon>
        <taxon>Formicoidea</taxon>
        <taxon>Formicidae</taxon>
        <taxon>Formicinae</taxon>
        <taxon>Camponotus</taxon>
    </lineage>
</organism>
<dbReference type="EMBL" id="GL440444">
    <property type="protein sequence ID" value="EFN65852.1"/>
    <property type="molecule type" value="Genomic_DNA"/>
</dbReference>
<dbReference type="Proteomes" id="UP000000311">
    <property type="component" value="Unassembled WGS sequence"/>
</dbReference>
<protein>
    <submittedName>
        <fullName evidence="1">Uncharacterized protein</fullName>
    </submittedName>
</protein>
<accession>E2AL37</accession>
<dbReference type="AlphaFoldDB" id="E2AL37"/>
<keyword evidence="2" id="KW-1185">Reference proteome</keyword>